<dbReference type="OrthoDB" id="1752268at2759"/>
<evidence type="ECO:0000256" key="1">
    <source>
        <dbReference type="SAM" id="MobiDB-lite"/>
    </source>
</evidence>
<dbReference type="KEGG" id="mcha:111025477"/>
<protein>
    <submittedName>
        <fullName evidence="3">Uncharacterized protein LOC111025477</fullName>
    </submittedName>
</protein>
<dbReference type="RefSeq" id="XP_022159035.1">
    <property type="nucleotide sequence ID" value="XM_022303343.1"/>
</dbReference>
<dbReference type="Proteomes" id="UP000504603">
    <property type="component" value="Unplaced"/>
</dbReference>
<proteinExistence type="predicted"/>
<evidence type="ECO:0000313" key="3">
    <source>
        <dbReference type="RefSeq" id="XP_022159035.1"/>
    </source>
</evidence>
<name>A0A6J1DXI1_MOMCH</name>
<gene>
    <name evidence="3" type="primary">LOC111025477</name>
</gene>
<organism evidence="2 3">
    <name type="scientific">Momordica charantia</name>
    <name type="common">Bitter gourd</name>
    <name type="synonym">Balsam pear</name>
    <dbReference type="NCBI Taxonomy" id="3673"/>
    <lineage>
        <taxon>Eukaryota</taxon>
        <taxon>Viridiplantae</taxon>
        <taxon>Streptophyta</taxon>
        <taxon>Embryophyta</taxon>
        <taxon>Tracheophyta</taxon>
        <taxon>Spermatophyta</taxon>
        <taxon>Magnoliopsida</taxon>
        <taxon>eudicotyledons</taxon>
        <taxon>Gunneridae</taxon>
        <taxon>Pentapetalae</taxon>
        <taxon>rosids</taxon>
        <taxon>fabids</taxon>
        <taxon>Cucurbitales</taxon>
        <taxon>Cucurbitaceae</taxon>
        <taxon>Momordiceae</taxon>
        <taxon>Momordica</taxon>
    </lineage>
</organism>
<dbReference type="GeneID" id="111025477"/>
<evidence type="ECO:0000313" key="2">
    <source>
        <dbReference type="Proteomes" id="UP000504603"/>
    </source>
</evidence>
<feature type="region of interest" description="Disordered" evidence="1">
    <location>
        <begin position="69"/>
        <end position="97"/>
    </location>
</feature>
<sequence length="165" mass="18600">MAEIPANIKNSKLDLLTEPNPIGRDLEKRSQSKFYHFHKDHSHDISDCYDLKRQIEGLIQKGYFKKHVGRAPNGGGNRAGCSKEEKTERERMRSSPKCTDRPAVINMLVPYRISFSDEGIKGLYTPHNNALVVKAKIDQVTIRQILIDGGASTNILSFSTYLALE</sequence>
<feature type="compositionally biased region" description="Basic and acidic residues" evidence="1">
    <location>
        <begin position="81"/>
        <end position="93"/>
    </location>
</feature>
<reference evidence="3" key="1">
    <citation type="submission" date="2025-08" db="UniProtKB">
        <authorList>
            <consortium name="RefSeq"/>
        </authorList>
    </citation>
    <scope>IDENTIFICATION</scope>
    <source>
        <strain evidence="3">OHB3-1</strain>
    </source>
</reference>
<dbReference type="AlphaFoldDB" id="A0A6J1DXI1"/>
<accession>A0A6J1DXI1</accession>
<keyword evidence="2" id="KW-1185">Reference proteome</keyword>